<dbReference type="EMBL" id="VIFY01000342">
    <property type="protein sequence ID" value="TQB67630.1"/>
    <property type="molecule type" value="Genomic_DNA"/>
</dbReference>
<dbReference type="AlphaFoldDB" id="A0A507QL08"/>
<comment type="caution">
    <text evidence="1">The sequence shown here is derived from an EMBL/GenBank/DDBJ whole genome shotgun (WGS) entry which is preliminary data.</text>
</comment>
<proteinExistence type="predicted"/>
<accession>A0A507QL08</accession>
<evidence type="ECO:0000313" key="2">
    <source>
        <dbReference type="Proteomes" id="UP000319663"/>
    </source>
</evidence>
<dbReference type="STRING" id="5098.A0A507QL08"/>
<reference evidence="1 2" key="1">
    <citation type="submission" date="2019-06" db="EMBL/GenBank/DDBJ databases">
        <title>Wine fermentation using esterase from Monascus purpureus.</title>
        <authorList>
            <person name="Geng C."/>
            <person name="Zhang Y."/>
        </authorList>
    </citation>
    <scope>NUCLEOTIDE SEQUENCE [LARGE SCALE GENOMIC DNA]</scope>
    <source>
        <strain evidence="1">HQ1</strain>
    </source>
</reference>
<evidence type="ECO:0008006" key="3">
    <source>
        <dbReference type="Google" id="ProtNLM"/>
    </source>
</evidence>
<organism evidence="1 2">
    <name type="scientific">Monascus purpureus</name>
    <name type="common">Red mold</name>
    <name type="synonym">Monascus anka</name>
    <dbReference type="NCBI Taxonomy" id="5098"/>
    <lineage>
        <taxon>Eukaryota</taxon>
        <taxon>Fungi</taxon>
        <taxon>Dikarya</taxon>
        <taxon>Ascomycota</taxon>
        <taxon>Pezizomycotina</taxon>
        <taxon>Eurotiomycetes</taxon>
        <taxon>Eurotiomycetidae</taxon>
        <taxon>Eurotiales</taxon>
        <taxon>Aspergillaceae</taxon>
        <taxon>Monascus</taxon>
    </lineage>
</organism>
<keyword evidence="2" id="KW-1185">Reference proteome</keyword>
<sequence>MRPNYHDIMQSGTVEFIVGRNRKQFWIHNALTSHFPKQIFNPPVNDEIEEVDFGRCCEFVYTGDYSVPLPTSELHQTDDDGPIWSPMRRWNPTNLARSIFHPMSIDDYKSHLVEELGWATWDSNEKNKPTDPTEDYREVLLAHARIHRIAYRTDWTVLRVLSLHRLTQLLENFTLSEDRTGDIVSLLRFVFVESEQMRDIQKLLCDYAAWNVEVLMHDAEFQKFLDAVPSFEKVIFRSMWI</sequence>
<gene>
    <name evidence="1" type="ORF">MPDQ_005098</name>
</gene>
<name>A0A507QL08_MONPU</name>
<dbReference type="OrthoDB" id="9997739at2759"/>
<protein>
    <recommendedName>
        <fullName evidence="3">BTB domain-containing protein</fullName>
    </recommendedName>
</protein>
<evidence type="ECO:0000313" key="1">
    <source>
        <dbReference type="EMBL" id="TQB67630.1"/>
    </source>
</evidence>
<dbReference type="Proteomes" id="UP000319663">
    <property type="component" value="Unassembled WGS sequence"/>
</dbReference>